<keyword evidence="5" id="KW-0573">Peptidoglycan synthesis</keyword>
<dbReference type="GO" id="GO:0006508">
    <property type="term" value="P:proteolysis"/>
    <property type="evidence" value="ECO:0007669"/>
    <property type="project" value="InterPro"/>
</dbReference>
<evidence type="ECO:0000313" key="13">
    <source>
        <dbReference type="EMBL" id="GIE11327.1"/>
    </source>
</evidence>
<evidence type="ECO:0000256" key="11">
    <source>
        <dbReference type="SAM" id="Phobius"/>
    </source>
</evidence>
<dbReference type="InterPro" id="IPR012338">
    <property type="entry name" value="Beta-lactam/transpept-like"/>
</dbReference>
<evidence type="ECO:0000256" key="1">
    <source>
        <dbReference type="ARBA" id="ARBA00007164"/>
    </source>
</evidence>
<keyword evidence="11" id="KW-0812">Transmembrane</keyword>
<feature type="transmembrane region" description="Helical" evidence="11">
    <location>
        <begin position="86"/>
        <end position="107"/>
    </location>
</feature>
<keyword evidence="4" id="KW-0133">Cell shape</keyword>
<dbReference type="Proteomes" id="UP000598174">
    <property type="component" value="Unassembled WGS sequence"/>
</dbReference>
<gene>
    <name evidence="13" type="ORF">Afe05nite_31670</name>
</gene>
<evidence type="ECO:0000256" key="2">
    <source>
        <dbReference type="ARBA" id="ARBA00022729"/>
    </source>
</evidence>
<dbReference type="GO" id="GO:0071555">
    <property type="term" value="P:cell wall organization"/>
    <property type="evidence" value="ECO:0007669"/>
    <property type="project" value="UniProtKB-KW"/>
</dbReference>
<dbReference type="InterPro" id="IPR018044">
    <property type="entry name" value="Peptidase_S11"/>
</dbReference>
<comment type="similarity">
    <text evidence="1 9">Belongs to the peptidase S11 family.</text>
</comment>
<dbReference type="GO" id="GO:0009002">
    <property type="term" value="F:serine-type D-Ala-D-Ala carboxypeptidase activity"/>
    <property type="evidence" value="ECO:0007669"/>
    <property type="project" value="InterPro"/>
</dbReference>
<dbReference type="PANTHER" id="PTHR21581:SF33">
    <property type="entry name" value="D-ALANYL-D-ALANINE CARBOXYPEPTIDASE DACB"/>
    <property type="match status" value="1"/>
</dbReference>
<sequence length="483" mass="48929">MPVSAPPRSGRAPVVPAQGGRAAMPAQGGRASVVPAQGGRASVSPPAPERAQIAARAAVAPPVAPVHFAPQGSGTGVKKPKRRKRVLLAVLLPLLLLLGLLGGGVAAQLQRGLPAATLTTEVAATLKIPGALPAIPWPAKGSAELLVEGMGRLGGSGDDDPEPIGSVAKVMTAYLILKNHPLSGAAEGPTITVTSADVADYNARIPLGQSLVPVTVGERMTERDALEALMLPSANNVAHMLGVWDSGSEAAFLEKMNAAAGELGMTGTHYTDPSGYLPTTISTAADQVTLARAALKDQVFADIVAMPSARIPVAGTIKNYNDLLGEQGVFGIKTGSTGEAGGNLVFAAHLSVGGRTLTVVGAVFNQPGAHTPEQLANVNSVVRKLLKAVRGIVKEYVLLADKTVGQIKTAWGAAAPVSPAGPLKVVGWPGLAVKVTTTTSAPGSGVTSGQVVGAVQASGVRVDLSADAATAAPSFWWKVTRRP</sequence>
<feature type="binding site" evidence="8">
    <location>
        <position position="333"/>
    </location>
    <ligand>
        <name>substrate</name>
    </ligand>
</feature>
<comment type="caution">
    <text evidence="13">The sequence shown here is derived from an EMBL/GenBank/DDBJ whole genome shotgun (WGS) entry which is preliminary data.</text>
</comment>
<feature type="region of interest" description="Disordered" evidence="10">
    <location>
        <begin position="1"/>
        <end position="46"/>
    </location>
</feature>
<evidence type="ECO:0000256" key="8">
    <source>
        <dbReference type="PIRSR" id="PIRSR618044-2"/>
    </source>
</evidence>
<dbReference type="Gene3D" id="3.40.710.10">
    <property type="entry name" value="DD-peptidase/beta-lactamase superfamily"/>
    <property type="match status" value="1"/>
</dbReference>
<keyword evidence="14" id="KW-1185">Reference proteome</keyword>
<dbReference type="SUPFAM" id="SSF56601">
    <property type="entry name" value="beta-lactamase/transpeptidase-like"/>
    <property type="match status" value="1"/>
</dbReference>
<dbReference type="GO" id="GO:0009252">
    <property type="term" value="P:peptidoglycan biosynthetic process"/>
    <property type="evidence" value="ECO:0007669"/>
    <property type="project" value="UniProtKB-KW"/>
</dbReference>
<protein>
    <recommendedName>
        <fullName evidence="12">Peptidase S11 D-alanyl-D-alanine carboxypeptidase A N-terminal domain-containing protein</fullName>
    </recommendedName>
</protein>
<keyword evidence="6" id="KW-0961">Cell wall biogenesis/degradation</keyword>
<keyword evidence="11" id="KW-1133">Transmembrane helix</keyword>
<dbReference type="PRINTS" id="PR00725">
    <property type="entry name" value="DADACBPTASE1"/>
</dbReference>
<evidence type="ECO:0000256" key="10">
    <source>
        <dbReference type="SAM" id="MobiDB-lite"/>
    </source>
</evidence>
<keyword evidence="11" id="KW-0472">Membrane</keyword>
<dbReference type="RefSeq" id="WP_239117846.1">
    <property type="nucleotide sequence ID" value="NZ_BAAABP010000058.1"/>
</dbReference>
<feature type="domain" description="Peptidase S11 D-alanyl-D-alanine carboxypeptidase A N-terminal" evidence="12">
    <location>
        <begin position="159"/>
        <end position="355"/>
    </location>
</feature>
<accession>A0A919MKM2</accession>
<dbReference type="PANTHER" id="PTHR21581">
    <property type="entry name" value="D-ALANYL-D-ALANINE CARBOXYPEPTIDASE"/>
    <property type="match status" value="1"/>
</dbReference>
<keyword evidence="2" id="KW-0732">Signal</keyword>
<keyword evidence="3" id="KW-0378">Hydrolase</keyword>
<evidence type="ECO:0000256" key="9">
    <source>
        <dbReference type="RuleBase" id="RU004016"/>
    </source>
</evidence>
<dbReference type="AlphaFoldDB" id="A0A919MKM2"/>
<evidence type="ECO:0000256" key="3">
    <source>
        <dbReference type="ARBA" id="ARBA00022801"/>
    </source>
</evidence>
<dbReference type="GO" id="GO:0008360">
    <property type="term" value="P:regulation of cell shape"/>
    <property type="evidence" value="ECO:0007669"/>
    <property type="project" value="UniProtKB-KW"/>
</dbReference>
<dbReference type="EMBL" id="BOMM01000028">
    <property type="protein sequence ID" value="GIE11327.1"/>
    <property type="molecule type" value="Genomic_DNA"/>
</dbReference>
<evidence type="ECO:0000256" key="5">
    <source>
        <dbReference type="ARBA" id="ARBA00022984"/>
    </source>
</evidence>
<name>A0A919MKM2_9ACTN</name>
<evidence type="ECO:0000256" key="4">
    <source>
        <dbReference type="ARBA" id="ARBA00022960"/>
    </source>
</evidence>
<dbReference type="InterPro" id="IPR001967">
    <property type="entry name" value="Peptidase_S11_N"/>
</dbReference>
<feature type="active site" description="Proton acceptor" evidence="7">
    <location>
        <position position="169"/>
    </location>
</feature>
<evidence type="ECO:0000256" key="6">
    <source>
        <dbReference type="ARBA" id="ARBA00023316"/>
    </source>
</evidence>
<reference evidence="13" key="1">
    <citation type="submission" date="2021-01" db="EMBL/GenBank/DDBJ databases">
        <title>Whole genome shotgun sequence of Actinoplanes ferrugineus NBRC 15555.</title>
        <authorList>
            <person name="Komaki H."/>
            <person name="Tamura T."/>
        </authorList>
    </citation>
    <scope>NUCLEOTIDE SEQUENCE</scope>
    <source>
        <strain evidence="13">NBRC 15555</strain>
    </source>
</reference>
<evidence type="ECO:0000313" key="14">
    <source>
        <dbReference type="Proteomes" id="UP000598174"/>
    </source>
</evidence>
<evidence type="ECO:0000259" key="12">
    <source>
        <dbReference type="Pfam" id="PF00768"/>
    </source>
</evidence>
<proteinExistence type="inferred from homology"/>
<feature type="active site" description="Acyl-ester intermediate" evidence="7">
    <location>
        <position position="166"/>
    </location>
</feature>
<organism evidence="13 14">
    <name type="scientific">Paractinoplanes ferrugineus</name>
    <dbReference type="NCBI Taxonomy" id="113564"/>
    <lineage>
        <taxon>Bacteria</taxon>
        <taxon>Bacillati</taxon>
        <taxon>Actinomycetota</taxon>
        <taxon>Actinomycetes</taxon>
        <taxon>Micromonosporales</taxon>
        <taxon>Micromonosporaceae</taxon>
        <taxon>Paractinoplanes</taxon>
    </lineage>
</organism>
<evidence type="ECO:0000256" key="7">
    <source>
        <dbReference type="PIRSR" id="PIRSR618044-1"/>
    </source>
</evidence>
<feature type="active site" evidence="7">
    <location>
        <position position="233"/>
    </location>
</feature>
<dbReference type="Pfam" id="PF00768">
    <property type="entry name" value="Peptidase_S11"/>
    <property type="match status" value="1"/>
</dbReference>